<sequence>MGSKSNNNAATKSNVATASKPRMVRDGGSSDSITNGGGGGVVRRPRLLRERSSSAPARTRIRNRKRRHLLVEDHYRVDPDNKKLLPGLPINDDDWARDMHDFFNLISLVPVVVLNVLNWNWDILLDPHSKQTMQQAWTGDWFPSFYAITIGYFVADLIWVWLVPSCVKSPGVILQHHIATLLYLTIPYVHPEEGWLMGACLSVEVNTWLLIARRVFNKQGIGPWIINVSCLSIRIKLISILFYVTWIGIRCYIYPKIMTVLWSLWFTQWMKIGMGSFHTHFFPALVLHSVFCCLNFKWSFDLFMSKWRAIRSGEKSKIDKGL</sequence>
<dbReference type="Pfam" id="PF03798">
    <property type="entry name" value="TRAM_LAG1_CLN8"/>
    <property type="match status" value="1"/>
</dbReference>
<reference evidence="8 9" key="1">
    <citation type="submission" date="2024-10" db="EMBL/GenBank/DDBJ databases">
        <title>Updated reference genomes for cyclostephanoid diatoms.</title>
        <authorList>
            <person name="Roberts W.R."/>
            <person name="Alverson A.J."/>
        </authorList>
    </citation>
    <scope>NUCLEOTIDE SEQUENCE [LARGE SCALE GENOMIC DNA]</scope>
    <source>
        <strain evidence="8 9">AJA232-27</strain>
    </source>
</reference>
<comment type="caution">
    <text evidence="8">The sequence shown here is derived from an EMBL/GenBank/DDBJ whole genome shotgun (WGS) entry which is preliminary data.</text>
</comment>
<feature type="transmembrane region" description="Helical" evidence="6">
    <location>
        <begin position="237"/>
        <end position="257"/>
    </location>
</feature>
<evidence type="ECO:0000256" key="6">
    <source>
        <dbReference type="SAM" id="Phobius"/>
    </source>
</evidence>
<organism evidence="8 9">
    <name type="scientific">Discostella pseudostelligera</name>
    <dbReference type="NCBI Taxonomy" id="259834"/>
    <lineage>
        <taxon>Eukaryota</taxon>
        <taxon>Sar</taxon>
        <taxon>Stramenopiles</taxon>
        <taxon>Ochrophyta</taxon>
        <taxon>Bacillariophyta</taxon>
        <taxon>Coscinodiscophyceae</taxon>
        <taxon>Thalassiosirophycidae</taxon>
        <taxon>Stephanodiscales</taxon>
        <taxon>Stephanodiscaceae</taxon>
        <taxon>Discostella</taxon>
    </lineage>
</organism>
<keyword evidence="9" id="KW-1185">Reference proteome</keyword>
<name>A0ABD3M724_9STRA</name>
<evidence type="ECO:0000256" key="5">
    <source>
        <dbReference type="SAM" id="MobiDB-lite"/>
    </source>
</evidence>
<dbReference type="InterPro" id="IPR006634">
    <property type="entry name" value="TLC-dom"/>
</dbReference>
<keyword evidence="2 6" id="KW-0812">Transmembrane</keyword>
<dbReference type="GO" id="GO:0016020">
    <property type="term" value="C:membrane"/>
    <property type="evidence" value="ECO:0007669"/>
    <property type="project" value="UniProtKB-SubCell"/>
</dbReference>
<evidence type="ECO:0000259" key="7">
    <source>
        <dbReference type="Pfam" id="PF03798"/>
    </source>
</evidence>
<feature type="region of interest" description="Disordered" evidence="5">
    <location>
        <begin position="1"/>
        <end position="59"/>
    </location>
</feature>
<proteinExistence type="predicted"/>
<protein>
    <recommendedName>
        <fullName evidence="7">TLC domain-containing protein</fullName>
    </recommendedName>
</protein>
<feature type="transmembrane region" description="Helical" evidence="6">
    <location>
        <begin position="277"/>
        <end position="298"/>
    </location>
</feature>
<feature type="domain" description="TLC" evidence="7">
    <location>
        <begin position="109"/>
        <end position="302"/>
    </location>
</feature>
<keyword evidence="4 6" id="KW-0472">Membrane</keyword>
<keyword evidence="3 6" id="KW-1133">Transmembrane helix</keyword>
<feature type="transmembrane region" description="Helical" evidence="6">
    <location>
        <begin position="141"/>
        <end position="163"/>
    </location>
</feature>
<feature type="transmembrane region" description="Helical" evidence="6">
    <location>
        <begin position="102"/>
        <end position="121"/>
    </location>
</feature>
<evidence type="ECO:0000256" key="2">
    <source>
        <dbReference type="ARBA" id="ARBA00022692"/>
    </source>
</evidence>
<dbReference type="EMBL" id="JALLBG020000228">
    <property type="protein sequence ID" value="KAL3758531.1"/>
    <property type="molecule type" value="Genomic_DNA"/>
</dbReference>
<gene>
    <name evidence="8" type="ORF">ACHAWU_008285</name>
</gene>
<evidence type="ECO:0000256" key="4">
    <source>
        <dbReference type="ARBA" id="ARBA00023136"/>
    </source>
</evidence>
<evidence type="ECO:0000313" key="8">
    <source>
        <dbReference type="EMBL" id="KAL3758531.1"/>
    </source>
</evidence>
<feature type="compositionally biased region" description="Low complexity" evidence="5">
    <location>
        <begin position="1"/>
        <end position="34"/>
    </location>
</feature>
<dbReference type="Proteomes" id="UP001530293">
    <property type="component" value="Unassembled WGS sequence"/>
</dbReference>
<evidence type="ECO:0000256" key="3">
    <source>
        <dbReference type="ARBA" id="ARBA00022989"/>
    </source>
</evidence>
<comment type="subcellular location">
    <subcellularLocation>
        <location evidence="1">Membrane</location>
        <topology evidence="1">Multi-pass membrane protein</topology>
    </subcellularLocation>
</comment>
<dbReference type="AlphaFoldDB" id="A0ABD3M724"/>
<evidence type="ECO:0000256" key="1">
    <source>
        <dbReference type="ARBA" id="ARBA00004141"/>
    </source>
</evidence>
<accession>A0ABD3M724</accession>
<evidence type="ECO:0000313" key="9">
    <source>
        <dbReference type="Proteomes" id="UP001530293"/>
    </source>
</evidence>